<dbReference type="Proteomes" id="UP000199144">
    <property type="component" value="Unassembled WGS sequence"/>
</dbReference>
<proteinExistence type="inferred from homology"/>
<dbReference type="RefSeq" id="WP_093092711.1">
    <property type="nucleotide sequence ID" value="NZ_FOTQ01000002.1"/>
</dbReference>
<name>A0A1I4LBZ7_9RHOB</name>
<dbReference type="CDD" id="cd00293">
    <property type="entry name" value="USP-like"/>
    <property type="match status" value="1"/>
</dbReference>
<dbReference type="EMBL" id="FOTQ01000002">
    <property type="protein sequence ID" value="SFL88147.1"/>
    <property type="molecule type" value="Genomic_DNA"/>
</dbReference>
<dbReference type="PANTHER" id="PTHR46268:SF15">
    <property type="entry name" value="UNIVERSAL STRESS PROTEIN HP_0031"/>
    <property type="match status" value="1"/>
</dbReference>
<dbReference type="AlphaFoldDB" id="A0A1I4LBZ7"/>
<dbReference type="Pfam" id="PF00582">
    <property type="entry name" value="Usp"/>
    <property type="match status" value="1"/>
</dbReference>
<evidence type="ECO:0000259" key="2">
    <source>
        <dbReference type="Pfam" id="PF00582"/>
    </source>
</evidence>
<dbReference type="InterPro" id="IPR006016">
    <property type="entry name" value="UspA"/>
</dbReference>
<dbReference type="Gene3D" id="3.40.50.12370">
    <property type="match status" value="1"/>
</dbReference>
<organism evidence="3 4">
    <name type="scientific">Shimia aestuarii</name>
    <dbReference type="NCBI Taxonomy" id="254406"/>
    <lineage>
        <taxon>Bacteria</taxon>
        <taxon>Pseudomonadati</taxon>
        <taxon>Pseudomonadota</taxon>
        <taxon>Alphaproteobacteria</taxon>
        <taxon>Rhodobacterales</taxon>
        <taxon>Roseobacteraceae</taxon>
    </lineage>
</organism>
<reference evidence="3 4" key="1">
    <citation type="submission" date="2016-10" db="EMBL/GenBank/DDBJ databases">
        <authorList>
            <person name="de Groot N.N."/>
        </authorList>
    </citation>
    <scope>NUCLEOTIDE SEQUENCE [LARGE SCALE GENOMIC DNA]</scope>
    <source>
        <strain evidence="3 4">DSM 15283</strain>
    </source>
</reference>
<dbReference type="STRING" id="254406.SAMN04488042_10211"/>
<dbReference type="SUPFAM" id="SSF52402">
    <property type="entry name" value="Adenine nucleotide alpha hydrolases-like"/>
    <property type="match status" value="2"/>
</dbReference>
<evidence type="ECO:0000256" key="1">
    <source>
        <dbReference type="ARBA" id="ARBA00008791"/>
    </source>
</evidence>
<dbReference type="PRINTS" id="PR01438">
    <property type="entry name" value="UNVRSLSTRESS"/>
</dbReference>
<sequence>MSIKNILVAYGGESTRSAALKYAINVTKYHDGFLTGVVRHGTPAIQRRFAGQVPPDVMEMFAKADADRMAEINEVFTTKAALAGLEARVDFIGLEAADGQSLSAFARHFDLIVTAIAPETGEEHLAADPDSLTLYSGRPVLAVPDAFEAKKLSDHALIAWDGKRCAARALGDAMDVLEDKARVSVLEVGKEEVPGTDILLRNLKRHGIDAELVRRPRHRSIAQTVLETTEEVGAQLIVMGAFEHSRFQHNLIGGVTTDVMAQSKVPVFLSH</sequence>
<keyword evidence="4" id="KW-1185">Reference proteome</keyword>
<accession>A0A1I4LBZ7</accession>
<evidence type="ECO:0000313" key="3">
    <source>
        <dbReference type="EMBL" id="SFL88147.1"/>
    </source>
</evidence>
<comment type="similarity">
    <text evidence="1">Belongs to the universal stress protein A family.</text>
</comment>
<protein>
    <submittedName>
        <fullName evidence="3">Nucleotide-binding universal stress protein, UspA family</fullName>
    </submittedName>
</protein>
<dbReference type="InterPro" id="IPR006015">
    <property type="entry name" value="Universal_stress_UspA"/>
</dbReference>
<dbReference type="OrthoDB" id="9804721at2"/>
<evidence type="ECO:0000313" key="4">
    <source>
        <dbReference type="Proteomes" id="UP000199144"/>
    </source>
</evidence>
<feature type="domain" description="UspA" evidence="2">
    <location>
        <begin position="213"/>
        <end position="269"/>
    </location>
</feature>
<dbReference type="PANTHER" id="PTHR46268">
    <property type="entry name" value="STRESS RESPONSE PROTEIN NHAX"/>
    <property type="match status" value="1"/>
</dbReference>
<gene>
    <name evidence="3" type="ORF">SAMN04488042_10211</name>
</gene>